<accession>A0A9X1X8B9</accession>
<dbReference type="AlphaFoldDB" id="A0A9X1X8B9"/>
<dbReference type="GO" id="GO:0030246">
    <property type="term" value="F:carbohydrate binding"/>
    <property type="evidence" value="ECO:0007669"/>
    <property type="project" value="InterPro"/>
</dbReference>
<protein>
    <submittedName>
        <fullName evidence="3">Ig-like domain-containing protein</fullName>
    </submittedName>
</protein>
<feature type="domain" description="SbsA Ig-like" evidence="2">
    <location>
        <begin position="4"/>
        <end position="86"/>
    </location>
</feature>
<dbReference type="Pfam" id="PF13205">
    <property type="entry name" value="Big_5"/>
    <property type="match status" value="1"/>
</dbReference>
<dbReference type="Gene3D" id="2.60.40.1120">
    <property type="entry name" value="Carboxypeptidase-like, regulatory domain"/>
    <property type="match status" value="1"/>
</dbReference>
<dbReference type="SUPFAM" id="SSF49452">
    <property type="entry name" value="Starch-binding domain-like"/>
    <property type="match status" value="1"/>
</dbReference>
<dbReference type="InterPro" id="IPR013784">
    <property type="entry name" value="Carb-bd-like_fold"/>
</dbReference>
<sequence>MTRNFNAKKVEMQFDEYFKLNNQYQEISISPTQERLPEFKISSKKLIIDFKDSLQKNTTYVINFGKSIQDVNESNILKNFTYVFSTGPHIDSLSVSGSVTNTETQEKEKDATVMLFPLKQDTAFFGKKKPMIFTTTDSSGNFSLGNLHDGDYRIYALKEPSPDRIYNSDKELIAFSKDPIHLTKDTSGISLRLFKQVPDKFRIAEKRFDQDGKLLFVFNRPLKDPSVKITYPPNLDDQKIVDFSKNKDTALVYMRNMDFDSIRVAFAEQQKPLDTTYLRKGRKETFTRAIAFRYNLDQDNRLKPGNDLQLTSNLPIETFEQSLIVLAEDSTQATFIIQKDPNNPKLFKLKSRWKQDAIYTLTINDNAFTDIYGDKSKKTIKKFQLNKPENYGTLSIKLNVPDTSKAYIAEVINQSKSIVKTQLFSKNSTLIMKDFPTGKYRIRIIYDANRNGIWDSGNVKKALQPENIWLYNKDISLRANWDTEETVDIPREPVTP</sequence>
<dbReference type="InterPro" id="IPR032812">
    <property type="entry name" value="SbsA_Ig"/>
</dbReference>
<evidence type="ECO:0000256" key="1">
    <source>
        <dbReference type="ARBA" id="ARBA00022729"/>
    </source>
</evidence>
<proteinExistence type="predicted"/>
<reference evidence="3" key="1">
    <citation type="submission" date="2022-04" db="EMBL/GenBank/DDBJ databases">
        <title>Mucilaginibacter sp. RS28 isolated from freshwater.</title>
        <authorList>
            <person name="Ko S.-R."/>
        </authorList>
    </citation>
    <scope>NUCLEOTIDE SEQUENCE</scope>
    <source>
        <strain evidence="3">RS28</strain>
    </source>
</reference>
<keyword evidence="4" id="KW-1185">Reference proteome</keyword>
<comment type="caution">
    <text evidence="3">The sequence shown here is derived from an EMBL/GenBank/DDBJ whole genome shotgun (WGS) entry which is preliminary data.</text>
</comment>
<dbReference type="EMBL" id="JALJEJ010000005">
    <property type="protein sequence ID" value="MCJ8210424.1"/>
    <property type="molecule type" value="Genomic_DNA"/>
</dbReference>
<gene>
    <name evidence="3" type="ORF">MUY27_11955</name>
</gene>
<evidence type="ECO:0000313" key="3">
    <source>
        <dbReference type="EMBL" id="MCJ8210424.1"/>
    </source>
</evidence>
<evidence type="ECO:0000259" key="2">
    <source>
        <dbReference type="Pfam" id="PF13205"/>
    </source>
</evidence>
<keyword evidence="1" id="KW-0732">Signal</keyword>
<dbReference type="Proteomes" id="UP001139450">
    <property type="component" value="Unassembled WGS sequence"/>
</dbReference>
<evidence type="ECO:0000313" key="4">
    <source>
        <dbReference type="Proteomes" id="UP001139450"/>
    </source>
</evidence>
<name>A0A9X1X8B9_9SPHI</name>
<organism evidence="3 4">
    <name type="scientific">Mucilaginibacter straminoryzae</name>
    <dbReference type="NCBI Taxonomy" id="2932774"/>
    <lineage>
        <taxon>Bacteria</taxon>
        <taxon>Pseudomonadati</taxon>
        <taxon>Bacteroidota</taxon>
        <taxon>Sphingobacteriia</taxon>
        <taxon>Sphingobacteriales</taxon>
        <taxon>Sphingobacteriaceae</taxon>
        <taxon>Mucilaginibacter</taxon>
    </lineage>
</organism>